<proteinExistence type="predicted"/>
<dbReference type="InterPro" id="IPR009057">
    <property type="entry name" value="Homeodomain-like_sf"/>
</dbReference>
<name>A0ABX1AI03_9ACTN</name>
<accession>A0ABX1AI03</accession>
<comment type="caution">
    <text evidence="4">The sequence shown here is derived from an EMBL/GenBank/DDBJ whole genome shotgun (WGS) entry which is preliminary data.</text>
</comment>
<dbReference type="Gene3D" id="1.10.357.10">
    <property type="entry name" value="Tetracycline Repressor, domain 2"/>
    <property type="match status" value="1"/>
</dbReference>
<dbReference type="RefSeq" id="WP_167933309.1">
    <property type="nucleotide sequence ID" value="NZ_JAAVJB010000069.1"/>
</dbReference>
<organism evidence="4 5">
    <name type="scientific">Streptomyces spiramenti</name>
    <dbReference type="NCBI Taxonomy" id="2720606"/>
    <lineage>
        <taxon>Bacteria</taxon>
        <taxon>Bacillati</taxon>
        <taxon>Actinomycetota</taxon>
        <taxon>Actinomycetes</taxon>
        <taxon>Kitasatosporales</taxon>
        <taxon>Streptomycetaceae</taxon>
        <taxon>Streptomyces</taxon>
    </lineage>
</organism>
<dbReference type="InterPro" id="IPR050109">
    <property type="entry name" value="HTH-type_TetR-like_transc_reg"/>
</dbReference>
<dbReference type="PANTHER" id="PTHR30055:SF148">
    <property type="entry name" value="TETR-FAMILY TRANSCRIPTIONAL REGULATOR"/>
    <property type="match status" value="1"/>
</dbReference>
<dbReference type="SUPFAM" id="SSF48498">
    <property type="entry name" value="Tetracyclin repressor-like, C-terminal domain"/>
    <property type="match status" value="1"/>
</dbReference>
<dbReference type="InterPro" id="IPR001647">
    <property type="entry name" value="HTH_TetR"/>
</dbReference>
<evidence type="ECO:0000256" key="2">
    <source>
        <dbReference type="PROSITE-ProRule" id="PRU00335"/>
    </source>
</evidence>
<dbReference type="PANTHER" id="PTHR30055">
    <property type="entry name" value="HTH-TYPE TRANSCRIPTIONAL REGULATOR RUTR"/>
    <property type="match status" value="1"/>
</dbReference>
<feature type="DNA-binding region" description="H-T-H motif" evidence="2">
    <location>
        <begin position="26"/>
        <end position="45"/>
    </location>
</feature>
<evidence type="ECO:0000313" key="4">
    <source>
        <dbReference type="EMBL" id="NJP66787.1"/>
    </source>
</evidence>
<dbReference type="Proteomes" id="UP000746503">
    <property type="component" value="Unassembled WGS sequence"/>
</dbReference>
<dbReference type="PRINTS" id="PR00455">
    <property type="entry name" value="HTHTETR"/>
</dbReference>
<keyword evidence="1 2" id="KW-0238">DNA-binding</keyword>
<protein>
    <submittedName>
        <fullName evidence="4">TetR family transcriptional regulator</fullName>
    </submittedName>
</protein>
<dbReference type="Pfam" id="PF00440">
    <property type="entry name" value="TetR_N"/>
    <property type="match status" value="1"/>
</dbReference>
<keyword evidence="5" id="KW-1185">Reference proteome</keyword>
<evidence type="ECO:0000313" key="5">
    <source>
        <dbReference type="Proteomes" id="UP000746503"/>
    </source>
</evidence>
<gene>
    <name evidence="4" type="ORF">HCJ92_10925</name>
</gene>
<dbReference type="InterPro" id="IPR041479">
    <property type="entry name" value="TetR_CgmR_C"/>
</dbReference>
<dbReference type="SUPFAM" id="SSF46689">
    <property type="entry name" value="Homeodomain-like"/>
    <property type="match status" value="1"/>
</dbReference>
<sequence>MRPSSRGRILDAAVRVVERDGITALTLDAAAEGAGVSKGGLIYHFPSRDALLTAIQAHLTTRWEALLLAELTVPVEESTPAERTAAYAAVCAGGGTGAADLAFMMESASDPALAEAWSELTRRWVAPPVSAGAAEIDALVARLAADGLWLGDSVGGGGQLEPAVRAAVVRRIIELTGAAPSVG</sequence>
<dbReference type="Pfam" id="PF17937">
    <property type="entry name" value="TetR_C_28"/>
    <property type="match status" value="1"/>
</dbReference>
<dbReference type="InterPro" id="IPR036271">
    <property type="entry name" value="Tet_transcr_reg_TetR-rel_C_sf"/>
</dbReference>
<evidence type="ECO:0000256" key="1">
    <source>
        <dbReference type="ARBA" id="ARBA00023125"/>
    </source>
</evidence>
<evidence type="ECO:0000259" key="3">
    <source>
        <dbReference type="PROSITE" id="PS50977"/>
    </source>
</evidence>
<dbReference type="PROSITE" id="PS50977">
    <property type="entry name" value="HTH_TETR_2"/>
    <property type="match status" value="1"/>
</dbReference>
<feature type="domain" description="HTH tetR-type" evidence="3">
    <location>
        <begin position="3"/>
        <end position="63"/>
    </location>
</feature>
<dbReference type="EMBL" id="JAAVJB010000069">
    <property type="protein sequence ID" value="NJP66787.1"/>
    <property type="molecule type" value="Genomic_DNA"/>
</dbReference>
<reference evidence="4 5" key="1">
    <citation type="submission" date="2020-03" db="EMBL/GenBank/DDBJ databases">
        <title>Draft genome of Streptomyces sp. ventii, isolated from the Axial Seamount in the Pacific Ocean, and resequencing of the two type strains Streptomyces lonarensis strain NCL 716 and Streptomyces bohaiensis strain 11A07.</title>
        <authorList>
            <person name="Loughran R.M."/>
            <person name="Pfannmuller K.M."/>
            <person name="Wasson B.J."/>
            <person name="Deadmond M.C."/>
            <person name="Paddock B.E."/>
            <person name="Koyack M.J."/>
            <person name="Gallegos D.A."/>
            <person name="Mitchell E.A."/>
            <person name="Ushijima B."/>
            <person name="Saw J.H."/>
            <person name="Mcphail K.L."/>
            <person name="Videau P."/>
        </authorList>
    </citation>
    <scope>NUCLEOTIDE SEQUENCE [LARGE SCALE GENOMIC DNA]</scope>
    <source>
        <strain evidence="5">5675061</strain>
    </source>
</reference>